<organism evidence="3 4">
    <name type="scientific">Plasmodium gonderi</name>
    <dbReference type="NCBI Taxonomy" id="77519"/>
    <lineage>
        <taxon>Eukaryota</taxon>
        <taxon>Sar</taxon>
        <taxon>Alveolata</taxon>
        <taxon>Apicomplexa</taxon>
        <taxon>Aconoidasida</taxon>
        <taxon>Haemosporida</taxon>
        <taxon>Plasmodiidae</taxon>
        <taxon>Plasmodium</taxon>
        <taxon>Plasmodium (Plasmodium)</taxon>
    </lineage>
</organism>
<protein>
    <submittedName>
        <fullName evidence="3">Variable surface protein</fullName>
    </submittedName>
</protein>
<evidence type="ECO:0000313" key="4">
    <source>
        <dbReference type="Proteomes" id="UP000195521"/>
    </source>
</evidence>
<name>A0A1Y1JCW7_PLAGO</name>
<dbReference type="GeneID" id="39745908"/>
<feature type="compositionally biased region" description="Basic residues" evidence="1">
    <location>
        <begin position="314"/>
        <end position="325"/>
    </location>
</feature>
<dbReference type="InterPro" id="IPR008780">
    <property type="entry name" value="Plasmodium_Vir"/>
</dbReference>
<gene>
    <name evidence="3" type="ORF">PGO_030030</name>
</gene>
<dbReference type="EMBL" id="BDQF01000003">
    <property type="protein sequence ID" value="GAW79205.1"/>
    <property type="molecule type" value="Genomic_DNA"/>
</dbReference>
<dbReference type="RefSeq" id="XP_028541794.1">
    <property type="nucleotide sequence ID" value="XM_028685993.1"/>
</dbReference>
<dbReference type="Pfam" id="PF05795">
    <property type="entry name" value="Plasmodium_Vir"/>
    <property type="match status" value="2"/>
</dbReference>
<dbReference type="OrthoDB" id="386682at2759"/>
<keyword evidence="2" id="KW-0472">Membrane</keyword>
<evidence type="ECO:0000256" key="1">
    <source>
        <dbReference type="SAM" id="MobiDB-lite"/>
    </source>
</evidence>
<feature type="region of interest" description="Disordered" evidence="1">
    <location>
        <begin position="311"/>
        <end position="340"/>
    </location>
</feature>
<keyword evidence="2" id="KW-1133">Transmembrane helix</keyword>
<proteinExistence type="predicted"/>
<reference evidence="4" key="1">
    <citation type="submission" date="2017-04" db="EMBL/GenBank/DDBJ databases">
        <title>Plasmodium gonderi genome.</title>
        <authorList>
            <person name="Arisue N."/>
            <person name="Honma H."/>
            <person name="Kawai S."/>
            <person name="Tougan T."/>
            <person name="Tanabe K."/>
            <person name="Horii T."/>
        </authorList>
    </citation>
    <scope>NUCLEOTIDE SEQUENCE [LARGE SCALE GENOMIC DNA]</scope>
    <source>
        <strain evidence="4">ATCC 30045</strain>
    </source>
</reference>
<dbReference type="OMA" id="DCCTYFF"/>
<keyword evidence="4" id="KW-1185">Reference proteome</keyword>
<evidence type="ECO:0000313" key="3">
    <source>
        <dbReference type="EMBL" id="GAW79205.1"/>
    </source>
</evidence>
<keyword evidence="2" id="KW-0812">Transmembrane</keyword>
<comment type="caution">
    <text evidence="3">The sequence shown here is derived from an EMBL/GenBank/DDBJ whole genome shotgun (WGS) entry which is preliminary data.</text>
</comment>
<sequence>MSTEAVNYLESLCNDNGKTTQLPSCEKYKKFNDENNWNECKECKECQECKEGNCIEKLPENYREPCKKICNGLKKLSTILKDEKSIPDRCSYYNYWTYEQLWKDSKNSSNIKLDPSVSSILQKLIWCINRGNCAKENPCYFYFDGTFDEWKKEKYMHDYFKNHDNIKNENKPDESENGKYCNYVTSIVPIYENYLTDCCTYFFFGYHWDHCPKYFKCKKDLNPYNLLKKLNCSNMSLPEYPERLVQSLTIDFHAILKSRIKVIKGIILDPFYIITLFAFSVLGILFFFFVFYKFTPLRSLVHKNTNKNKEMKHNFHKNSKYKTQPRKLQPGHGNDRKKKKINIAYNST</sequence>
<feature type="transmembrane region" description="Helical" evidence="2">
    <location>
        <begin position="271"/>
        <end position="292"/>
    </location>
</feature>
<dbReference type="Proteomes" id="UP000195521">
    <property type="component" value="Unassembled WGS sequence"/>
</dbReference>
<dbReference type="AlphaFoldDB" id="A0A1Y1JCW7"/>
<evidence type="ECO:0000256" key="2">
    <source>
        <dbReference type="SAM" id="Phobius"/>
    </source>
</evidence>
<accession>A0A1Y1JCW7</accession>